<dbReference type="InterPro" id="IPR057326">
    <property type="entry name" value="KR_dom"/>
</dbReference>
<dbReference type="PRINTS" id="PR00080">
    <property type="entry name" value="SDRFAMILY"/>
</dbReference>
<dbReference type="InterPro" id="IPR002347">
    <property type="entry name" value="SDR_fam"/>
</dbReference>
<organism evidence="5 6">
    <name type="scientific">Microbacterium pseudoresistens</name>
    <dbReference type="NCBI Taxonomy" id="640634"/>
    <lineage>
        <taxon>Bacteria</taxon>
        <taxon>Bacillati</taxon>
        <taxon>Actinomycetota</taxon>
        <taxon>Actinomycetes</taxon>
        <taxon>Micrococcales</taxon>
        <taxon>Microbacteriaceae</taxon>
        <taxon>Microbacterium</taxon>
    </lineage>
</organism>
<dbReference type="GO" id="GO:0048038">
    <property type="term" value="F:quinone binding"/>
    <property type="evidence" value="ECO:0007669"/>
    <property type="project" value="TreeGrafter"/>
</dbReference>
<dbReference type="RefSeq" id="WP_218844510.1">
    <property type="nucleotide sequence ID" value="NZ_BAABLC010000002.1"/>
</dbReference>
<evidence type="ECO:0000313" key="5">
    <source>
        <dbReference type="EMBL" id="NYD54875.1"/>
    </source>
</evidence>
<sequence length="277" mass="29122">MSDRVAGDETSVLVASDGAAVAIPERLQNRVAIVTGGGHGLGRAYATRLASEGAHVVIAELDRDAGESVAAELRERGLTASAYGTDITDAAALETMVSSVVEAHGRIDILVNNAAMFSRVPMSRSLFDAIEPDEWDRMMSVNLKGTWLACRAVVPEMRKRGYGKIINISSGTAFKGMTTRIHYVTSKAGILGYTKVLARELGADGITVNCVAPGSTLSEEAPDAATLAFRKDATGDRAIPRVQVADDLVGAVAFFASADSDFITGQTLVVDGGSYMH</sequence>
<name>A0A7Y9EXI2_9MICO</name>
<dbReference type="GO" id="GO:0004316">
    <property type="term" value="F:3-oxoacyl-[acyl-carrier-protein] reductase (NADPH) activity"/>
    <property type="evidence" value="ECO:0007669"/>
    <property type="project" value="UniProtKB-EC"/>
</dbReference>
<dbReference type="PROSITE" id="PS00061">
    <property type="entry name" value="ADH_SHORT"/>
    <property type="match status" value="1"/>
</dbReference>
<dbReference type="Pfam" id="PF00106">
    <property type="entry name" value="adh_short"/>
    <property type="match status" value="1"/>
</dbReference>
<dbReference type="InterPro" id="IPR036291">
    <property type="entry name" value="NAD(P)-bd_dom_sf"/>
</dbReference>
<dbReference type="GO" id="GO:0006633">
    <property type="term" value="P:fatty acid biosynthetic process"/>
    <property type="evidence" value="ECO:0007669"/>
    <property type="project" value="TreeGrafter"/>
</dbReference>
<evidence type="ECO:0000313" key="6">
    <source>
        <dbReference type="Proteomes" id="UP000552045"/>
    </source>
</evidence>
<dbReference type="PANTHER" id="PTHR42760">
    <property type="entry name" value="SHORT-CHAIN DEHYDROGENASES/REDUCTASES FAMILY MEMBER"/>
    <property type="match status" value="1"/>
</dbReference>
<accession>A0A7Y9EXI2</accession>
<feature type="domain" description="Ketoreductase" evidence="4">
    <location>
        <begin position="30"/>
        <end position="214"/>
    </location>
</feature>
<protein>
    <submittedName>
        <fullName evidence="5">3-oxoacyl-[acyl-carrier protein] reductase</fullName>
        <ecNumber evidence="5">1.1.1.100</ecNumber>
    </submittedName>
</protein>
<dbReference type="EC" id="1.1.1.100" evidence="5"/>
<proteinExistence type="inferred from homology"/>
<keyword evidence="6" id="KW-1185">Reference proteome</keyword>
<dbReference type="SUPFAM" id="SSF51735">
    <property type="entry name" value="NAD(P)-binding Rossmann-fold domains"/>
    <property type="match status" value="1"/>
</dbReference>
<dbReference type="PRINTS" id="PR00081">
    <property type="entry name" value="GDHRDH"/>
</dbReference>
<dbReference type="AlphaFoldDB" id="A0A7Y9EXI2"/>
<evidence type="ECO:0000256" key="1">
    <source>
        <dbReference type="ARBA" id="ARBA00006484"/>
    </source>
</evidence>
<dbReference type="EMBL" id="JACCBH010000001">
    <property type="protein sequence ID" value="NYD54875.1"/>
    <property type="molecule type" value="Genomic_DNA"/>
</dbReference>
<dbReference type="InterPro" id="IPR020904">
    <property type="entry name" value="Sc_DH/Rdtase_CS"/>
</dbReference>
<evidence type="ECO:0000259" key="4">
    <source>
        <dbReference type="SMART" id="SM00822"/>
    </source>
</evidence>
<dbReference type="PANTHER" id="PTHR42760:SF133">
    <property type="entry name" value="3-OXOACYL-[ACYL-CARRIER-PROTEIN] REDUCTASE"/>
    <property type="match status" value="1"/>
</dbReference>
<dbReference type="SMART" id="SM00822">
    <property type="entry name" value="PKS_KR"/>
    <property type="match status" value="1"/>
</dbReference>
<evidence type="ECO:0000256" key="3">
    <source>
        <dbReference type="RuleBase" id="RU000363"/>
    </source>
</evidence>
<dbReference type="FunFam" id="3.40.50.720:FF:000173">
    <property type="entry name" value="3-oxoacyl-[acyl-carrier protein] reductase"/>
    <property type="match status" value="1"/>
</dbReference>
<gene>
    <name evidence="5" type="ORF">BKA02_001930</name>
</gene>
<comment type="similarity">
    <text evidence="1 3">Belongs to the short-chain dehydrogenases/reductases (SDR) family.</text>
</comment>
<keyword evidence="2 5" id="KW-0560">Oxidoreductase</keyword>
<evidence type="ECO:0000256" key="2">
    <source>
        <dbReference type="ARBA" id="ARBA00023002"/>
    </source>
</evidence>
<reference evidence="5 6" key="1">
    <citation type="submission" date="2020-07" db="EMBL/GenBank/DDBJ databases">
        <title>Sequencing the genomes of 1000 actinobacteria strains.</title>
        <authorList>
            <person name="Klenk H.-P."/>
        </authorList>
    </citation>
    <scope>NUCLEOTIDE SEQUENCE [LARGE SCALE GENOMIC DNA]</scope>
    <source>
        <strain evidence="5 6">DSM 22185</strain>
    </source>
</reference>
<comment type="caution">
    <text evidence="5">The sequence shown here is derived from an EMBL/GenBank/DDBJ whole genome shotgun (WGS) entry which is preliminary data.</text>
</comment>
<dbReference type="Proteomes" id="UP000552045">
    <property type="component" value="Unassembled WGS sequence"/>
</dbReference>
<dbReference type="Gene3D" id="3.40.50.720">
    <property type="entry name" value="NAD(P)-binding Rossmann-like Domain"/>
    <property type="match status" value="1"/>
</dbReference>